<evidence type="ECO:0000256" key="4">
    <source>
        <dbReference type="ARBA" id="ARBA00022692"/>
    </source>
</evidence>
<organism evidence="8 9">
    <name type="scientific">Mycobacteroides abscessus</name>
    <dbReference type="NCBI Taxonomy" id="36809"/>
    <lineage>
        <taxon>Bacteria</taxon>
        <taxon>Bacillati</taxon>
        <taxon>Actinomycetota</taxon>
        <taxon>Actinomycetes</taxon>
        <taxon>Mycobacteriales</taxon>
        <taxon>Mycobacteriaceae</taxon>
        <taxon>Mycobacteroides</taxon>
    </lineage>
</organism>
<dbReference type="GO" id="GO:0016020">
    <property type="term" value="C:membrane"/>
    <property type="evidence" value="ECO:0007669"/>
    <property type="project" value="UniProtKB-SubCell"/>
</dbReference>
<dbReference type="InterPro" id="IPR017475">
    <property type="entry name" value="EPS_sugar_tfrase"/>
</dbReference>
<dbReference type="RefSeq" id="WP_016893270.1">
    <property type="nucleotide sequence ID" value="NZ_CSWP01000007.1"/>
</dbReference>
<evidence type="ECO:0000313" key="9">
    <source>
        <dbReference type="Proteomes" id="UP000045782"/>
    </source>
</evidence>
<proteinExistence type="inferred from homology"/>
<gene>
    <name evidence="8" type="primary">wcaJ</name>
    <name evidence="8" type="ORF">ERS075579_03311</name>
</gene>
<dbReference type="InterPro" id="IPR003362">
    <property type="entry name" value="Bact_transf"/>
</dbReference>
<comment type="subcellular location">
    <subcellularLocation>
        <location evidence="1">Membrane</location>
        <topology evidence="1">Multi-pass membrane protein</topology>
    </subcellularLocation>
</comment>
<dbReference type="PANTHER" id="PTHR30576:SF0">
    <property type="entry name" value="UNDECAPRENYL-PHOSPHATE N-ACETYLGALACTOSAMINYL 1-PHOSPHATE TRANSFERASE-RELATED"/>
    <property type="match status" value="1"/>
</dbReference>
<keyword evidence="4" id="KW-0812">Transmembrane</keyword>
<evidence type="ECO:0000256" key="6">
    <source>
        <dbReference type="ARBA" id="ARBA00023136"/>
    </source>
</evidence>
<reference evidence="8 9" key="1">
    <citation type="submission" date="2015-03" db="EMBL/GenBank/DDBJ databases">
        <authorList>
            <person name="Murphy D."/>
        </authorList>
    </citation>
    <scope>NUCLEOTIDE SEQUENCE [LARGE SCALE GENOMIC DNA]</scope>
    <source>
        <strain evidence="8 9">PAP088</strain>
    </source>
</reference>
<dbReference type="Proteomes" id="UP000045782">
    <property type="component" value="Unassembled WGS sequence"/>
</dbReference>
<accession>A0A0U0ZQX1</accession>
<dbReference type="NCBIfam" id="TIGR03025">
    <property type="entry name" value="EPS_sugtrans"/>
    <property type="match status" value="1"/>
</dbReference>
<evidence type="ECO:0000313" key="8">
    <source>
        <dbReference type="EMBL" id="CPV61337.1"/>
    </source>
</evidence>
<comment type="similarity">
    <text evidence="2">Belongs to the bacterial sugar transferase family.</text>
</comment>
<dbReference type="PANTHER" id="PTHR30576">
    <property type="entry name" value="COLANIC BIOSYNTHESIS UDP-GLUCOSE LIPID CARRIER TRANSFERASE"/>
    <property type="match status" value="1"/>
</dbReference>
<evidence type="ECO:0000256" key="3">
    <source>
        <dbReference type="ARBA" id="ARBA00022679"/>
    </source>
</evidence>
<protein>
    <submittedName>
        <fullName evidence="8">Probable undecaprenyl-phosphate galactosephosphotransferase</fullName>
    </submittedName>
</protein>
<evidence type="ECO:0000256" key="2">
    <source>
        <dbReference type="ARBA" id="ARBA00006464"/>
    </source>
</evidence>
<keyword evidence="5" id="KW-1133">Transmembrane helix</keyword>
<dbReference type="Pfam" id="PF02397">
    <property type="entry name" value="Bac_transf"/>
    <property type="match status" value="1"/>
</dbReference>
<evidence type="ECO:0000256" key="1">
    <source>
        <dbReference type="ARBA" id="ARBA00004141"/>
    </source>
</evidence>
<feature type="domain" description="Bacterial sugar transferase" evidence="7">
    <location>
        <begin position="295"/>
        <end position="482"/>
    </location>
</feature>
<keyword evidence="6" id="KW-0472">Membrane</keyword>
<evidence type="ECO:0000256" key="5">
    <source>
        <dbReference type="ARBA" id="ARBA00022989"/>
    </source>
</evidence>
<dbReference type="EMBL" id="CSWP01000007">
    <property type="protein sequence ID" value="CPV61337.1"/>
    <property type="molecule type" value="Genomic_DNA"/>
</dbReference>
<sequence>MVIKSVVSDEIQQRVEKRPGGLFYLHRRWAPAADLVAIVLTSLLSYQLAHHLLPGRQDLGGWYVATDAVIAVVWFAALSLHTVGPGKALRAVLQEWQTVVGVTFQLFTIVLLTYLISRIELIDIRHLIIEIPLGLVGIFIARHVLRRIWGSEARTSVLLAGDHDAVREMVTAFDRHRDSGFEVVGACTPATDTRYGATEIEVGDRRVPVVGDDRNVIEAAQRTSAQIVAVAMTNELGRKELVGLASDLGDLGIELAVSPGDVDETAVTTADRGLERVHMLEMLAPGYRRARSMSKEAFDMVFATAAILATAPVMLAIAAAIKLTSTGPVFYVSERIGLDGVPFRMIKFRSMYTGADLQTAGMIDSAGSTPVFFKAKEDPRVTPVGAFIRKYSLDELPQFFNVLFGDMSVVGPRPQVQREVDAYDDTMRRRLLVKPGVTGQWQVSGRNDLSVDESIRHDISYVDNWSMGLDIRIISRTVGAVVRSEGAY</sequence>
<name>A0A0U0ZQX1_9MYCO</name>
<keyword evidence="3 8" id="KW-0808">Transferase</keyword>
<dbReference type="GO" id="GO:0016780">
    <property type="term" value="F:phosphotransferase activity, for other substituted phosphate groups"/>
    <property type="evidence" value="ECO:0007669"/>
    <property type="project" value="TreeGrafter"/>
</dbReference>
<dbReference type="AlphaFoldDB" id="A0A0U0ZQX1"/>
<evidence type="ECO:0000259" key="7">
    <source>
        <dbReference type="Pfam" id="PF02397"/>
    </source>
</evidence>